<dbReference type="InterPro" id="IPR043128">
    <property type="entry name" value="Rev_trsase/Diguanyl_cyclase"/>
</dbReference>
<dbReference type="GO" id="GO:0071897">
    <property type="term" value="P:DNA biosynthetic process"/>
    <property type="evidence" value="ECO:0007669"/>
    <property type="project" value="UniProtKB-ARBA"/>
</dbReference>
<protein>
    <recommendedName>
        <fullName evidence="3">Reverse transcriptase domain-containing protein</fullName>
    </recommendedName>
</protein>
<proteinExistence type="predicted"/>
<keyword evidence="2" id="KW-1185">Reference proteome</keyword>
<gene>
    <name evidence="1" type="ORF">B7P43_G14112</name>
</gene>
<dbReference type="PANTHER" id="PTHR37984">
    <property type="entry name" value="PROTEIN CBG26694"/>
    <property type="match status" value="1"/>
</dbReference>
<dbReference type="SUPFAM" id="SSF56672">
    <property type="entry name" value="DNA/RNA polymerases"/>
    <property type="match status" value="1"/>
</dbReference>
<dbReference type="PANTHER" id="PTHR37984:SF5">
    <property type="entry name" value="PROTEIN NYNRIN-LIKE"/>
    <property type="match status" value="1"/>
</dbReference>
<reference evidence="1 2" key="1">
    <citation type="submission" date="2017-12" db="EMBL/GenBank/DDBJ databases">
        <title>Hemimetabolous genomes reveal molecular basis of termite eusociality.</title>
        <authorList>
            <person name="Harrison M.C."/>
            <person name="Jongepier E."/>
            <person name="Robertson H.M."/>
            <person name="Arning N."/>
            <person name="Bitard-Feildel T."/>
            <person name="Chao H."/>
            <person name="Childers C.P."/>
            <person name="Dinh H."/>
            <person name="Doddapaneni H."/>
            <person name="Dugan S."/>
            <person name="Gowin J."/>
            <person name="Greiner C."/>
            <person name="Han Y."/>
            <person name="Hu H."/>
            <person name="Hughes D.S.T."/>
            <person name="Huylmans A.-K."/>
            <person name="Kemena C."/>
            <person name="Kremer L.P.M."/>
            <person name="Lee S.L."/>
            <person name="Lopez-Ezquerra A."/>
            <person name="Mallet L."/>
            <person name="Monroy-Kuhn J.M."/>
            <person name="Moser A."/>
            <person name="Murali S.C."/>
            <person name="Muzny D.M."/>
            <person name="Otani S."/>
            <person name="Piulachs M.-D."/>
            <person name="Poelchau M."/>
            <person name="Qu J."/>
            <person name="Schaub F."/>
            <person name="Wada-Katsumata A."/>
            <person name="Worley K.C."/>
            <person name="Xie Q."/>
            <person name="Ylla G."/>
            <person name="Poulsen M."/>
            <person name="Gibbs R.A."/>
            <person name="Schal C."/>
            <person name="Richards S."/>
            <person name="Belles X."/>
            <person name="Korb J."/>
            <person name="Bornberg-Bauer E."/>
        </authorList>
    </citation>
    <scope>NUCLEOTIDE SEQUENCE [LARGE SCALE GENOMIC DNA]</scope>
    <source>
        <tissue evidence="1">Whole body</tissue>
    </source>
</reference>
<name>A0A2J7PFV2_9NEOP</name>
<dbReference type="OrthoDB" id="6769077at2759"/>
<sequence>MCKQWVETVSGNLKDYDEFKTVAVGQESELRDGKSSCVVPPCRAIEEPKGSVSLEYGAECHHLSRVCEFPDTGISDVLSIQIQGSVDINAANYRNLEVTYVKRGFPVGEPIPRPNAHPSDPRSLRKTNLSALVEQVTDLSELQRKGLCGIIIKYLDHMTTKPGRCNLLEYNFQVSTDQPIVGYSRPIPFKLRPALQEQINQILKGDISEIRASPITNTLISIDARNVNQFTVPDRERAPPLQELLQKFNGTRYLTSLDLSSEFWQVHLQEESRPGVSNSTCTEGHLSPINNSPGPHFKIKIYIRFRYS</sequence>
<evidence type="ECO:0000313" key="2">
    <source>
        <dbReference type="Proteomes" id="UP000235965"/>
    </source>
</evidence>
<dbReference type="Gene3D" id="3.30.70.270">
    <property type="match status" value="1"/>
</dbReference>
<organism evidence="1 2">
    <name type="scientific">Cryptotermes secundus</name>
    <dbReference type="NCBI Taxonomy" id="105785"/>
    <lineage>
        <taxon>Eukaryota</taxon>
        <taxon>Metazoa</taxon>
        <taxon>Ecdysozoa</taxon>
        <taxon>Arthropoda</taxon>
        <taxon>Hexapoda</taxon>
        <taxon>Insecta</taxon>
        <taxon>Pterygota</taxon>
        <taxon>Neoptera</taxon>
        <taxon>Polyneoptera</taxon>
        <taxon>Dictyoptera</taxon>
        <taxon>Blattodea</taxon>
        <taxon>Blattoidea</taxon>
        <taxon>Termitoidae</taxon>
        <taxon>Kalotermitidae</taxon>
        <taxon>Cryptotermitinae</taxon>
        <taxon>Cryptotermes</taxon>
    </lineage>
</organism>
<dbReference type="Proteomes" id="UP000235965">
    <property type="component" value="Unassembled WGS sequence"/>
</dbReference>
<dbReference type="Gene3D" id="3.10.10.10">
    <property type="entry name" value="HIV Type 1 Reverse Transcriptase, subunit A, domain 1"/>
    <property type="match status" value="1"/>
</dbReference>
<evidence type="ECO:0008006" key="3">
    <source>
        <dbReference type="Google" id="ProtNLM"/>
    </source>
</evidence>
<comment type="caution">
    <text evidence="1">The sequence shown here is derived from an EMBL/GenBank/DDBJ whole genome shotgun (WGS) entry which is preliminary data.</text>
</comment>
<dbReference type="AlphaFoldDB" id="A0A2J7PFV2"/>
<accession>A0A2J7PFV2</accession>
<dbReference type="EMBL" id="NEVH01025648">
    <property type="protein sequence ID" value="PNF15197.1"/>
    <property type="molecule type" value="Genomic_DNA"/>
</dbReference>
<dbReference type="InterPro" id="IPR043502">
    <property type="entry name" value="DNA/RNA_pol_sf"/>
</dbReference>
<dbReference type="InParanoid" id="A0A2J7PFV2"/>
<evidence type="ECO:0000313" key="1">
    <source>
        <dbReference type="EMBL" id="PNF15197.1"/>
    </source>
</evidence>
<dbReference type="STRING" id="105785.A0A2J7PFV2"/>
<dbReference type="InterPro" id="IPR050951">
    <property type="entry name" value="Retrovirus_Pol_polyprotein"/>
</dbReference>